<evidence type="ECO:0000313" key="13">
    <source>
        <dbReference type="Proteomes" id="UP001209540"/>
    </source>
</evidence>
<reference evidence="12" key="2">
    <citation type="submission" date="2023-02" db="EMBL/GenBank/DDBJ databases">
        <authorList>
            <consortium name="DOE Joint Genome Institute"/>
            <person name="Mondo S.J."/>
            <person name="Chang Y."/>
            <person name="Wang Y."/>
            <person name="Ahrendt S."/>
            <person name="Andreopoulos W."/>
            <person name="Barry K."/>
            <person name="Beard J."/>
            <person name="Benny G.L."/>
            <person name="Blankenship S."/>
            <person name="Bonito G."/>
            <person name="Cuomo C."/>
            <person name="Desiro A."/>
            <person name="Gervers K.A."/>
            <person name="Hundley H."/>
            <person name="Kuo A."/>
            <person name="LaButti K."/>
            <person name="Lang B.F."/>
            <person name="Lipzen A."/>
            <person name="O'Donnell K."/>
            <person name="Pangilinan J."/>
            <person name="Reynolds N."/>
            <person name="Sandor L."/>
            <person name="Smith M.W."/>
            <person name="Tsang A."/>
            <person name="Grigoriev I.V."/>
            <person name="Stajich J.E."/>
            <person name="Spatafora J.W."/>
        </authorList>
    </citation>
    <scope>NUCLEOTIDE SEQUENCE</scope>
    <source>
        <strain evidence="12">RSA 2281</strain>
    </source>
</reference>
<evidence type="ECO:0000313" key="12">
    <source>
        <dbReference type="EMBL" id="KAI9263332.1"/>
    </source>
</evidence>
<sequence>MGISVARALVYATGIIGTGYGLMKFTVPNEEQMRQRLDPHLREEYDKVKARNQQQHQALMEHMKLAAQSDKPTWQSGAIPVRNDTPATTLLDNESKQQQ</sequence>
<feature type="region of interest" description="Disordered" evidence="11">
    <location>
        <begin position="66"/>
        <end position="99"/>
    </location>
</feature>
<comment type="caution">
    <text evidence="12">The sequence shown here is derived from an EMBL/GenBank/DDBJ whole genome shotgun (WGS) entry which is preliminary data.</text>
</comment>
<gene>
    <name evidence="12" type="ORF">BDA99DRAFT_65005</name>
</gene>
<keyword evidence="7" id="KW-0472">Membrane</keyword>
<keyword evidence="5" id="KW-1133">Transmembrane helix</keyword>
<comment type="function">
    <text evidence="9 10">Essential for the assembly of ubiquinol-cytochrome c reductase. It has a direct effect on the correct occurrence of the Rieske protein, core 4, core 5 and apocytochrome b.</text>
</comment>
<keyword evidence="3" id="KW-0812">Transmembrane</keyword>
<comment type="subcellular location">
    <subcellularLocation>
        <location evidence="1">Membrane</location>
        <topology evidence="1">Single-pass membrane protein</topology>
    </subcellularLocation>
    <subcellularLocation>
        <location evidence="10">Mitochondrion inner membrane</location>
        <topology evidence="10">Single-pass membrane protein</topology>
    </subcellularLocation>
</comment>
<keyword evidence="4 10" id="KW-0999">Mitochondrion inner membrane</keyword>
<keyword evidence="8 10" id="KW-0143">Chaperone</keyword>
<evidence type="ECO:0000256" key="2">
    <source>
        <dbReference type="ARBA" id="ARBA00006780"/>
    </source>
</evidence>
<evidence type="ECO:0000256" key="9">
    <source>
        <dbReference type="ARBA" id="ARBA00025413"/>
    </source>
</evidence>
<dbReference type="GO" id="GO:0034551">
    <property type="term" value="P:mitochondrial respiratory chain complex III assembly"/>
    <property type="evidence" value="ECO:0007669"/>
    <property type="project" value="TreeGrafter"/>
</dbReference>
<proteinExistence type="inferred from homology"/>
<dbReference type="PANTHER" id="PTHR28202:SF1">
    <property type="entry name" value="ASSEMBLY FACTOR CBP4"/>
    <property type="match status" value="1"/>
</dbReference>
<evidence type="ECO:0000256" key="11">
    <source>
        <dbReference type="SAM" id="MobiDB-lite"/>
    </source>
</evidence>
<evidence type="ECO:0000256" key="3">
    <source>
        <dbReference type="ARBA" id="ARBA00022692"/>
    </source>
</evidence>
<dbReference type="Pfam" id="PF07960">
    <property type="entry name" value="CBP4"/>
    <property type="match status" value="1"/>
</dbReference>
<evidence type="ECO:0000256" key="6">
    <source>
        <dbReference type="ARBA" id="ARBA00023128"/>
    </source>
</evidence>
<dbReference type="InterPro" id="IPR012420">
    <property type="entry name" value="Cbp4"/>
</dbReference>
<evidence type="ECO:0000256" key="7">
    <source>
        <dbReference type="ARBA" id="ARBA00023136"/>
    </source>
</evidence>
<evidence type="ECO:0000256" key="1">
    <source>
        <dbReference type="ARBA" id="ARBA00004167"/>
    </source>
</evidence>
<name>A0AAD5K9Z2_9FUNG</name>
<comment type="similarity">
    <text evidence="2 10">Belongs to the CBP4 family.</text>
</comment>
<evidence type="ECO:0000256" key="5">
    <source>
        <dbReference type="ARBA" id="ARBA00022989"/>
    </source>
</evidence>
<feature type="compositionally biased region" description="Polar residues" evidence="11">
    <location>
        <begin position="85"/>
        <end position="99"/>
    </location>
</feature>
<evidence type="ECO:0000256" key="8">
    <source>
        <dbReference type="ARBA" id="ARBA00023186"/>
    </source>
</evidence>
<keyword evidence="13" id="KW-1185">Reference proteome</keyword>
<evidence type="ECO:0000256" key="4">
    <source>
        <dbReference type="ARBA" id="ARBA00022792"/>
    </source>
</evidence>
<organism evidence="12 13">
    <name type="scientific">Phascolomyces articulosus</name>
    <dbReference type="NCBI Taxonomy" id="60185"/>
    <lineage>
        <taxon>Eukaryota</taxon>
        <taxon>Fungi</taxon>
        <taxon>Fungi incertae sedis</taxon>
        <taxon>Mucoromycota</taxon>
        <taxon>Mucoromycotina</taxon>
        <taxon>Mucoromycetes</taxon>
        <taxon>Mucorales</taxon>
        <taxon>Lichtheimiaceae</taxon>
        <taxon>Phascolomyces</taxon>
    </lineage>
</organism>
<accession>A0AAD5K9Z2</accession>
<reference evidence="12" key="1">
    <citation type="journal article" date="2022" name="IScience">
        <title>Evolution of zygomycete secretomes and the origins of terrestrial fungal ecologies.</title>
        <authorList>
            <person name="Chang Y."/>
            <person name="Wang Y."/>
            <person name="Mondo S."/>
            <person name="Ahrendt S."/>
            <person name="Andreopoulos W."/>
            <person name="Barry K."/>
            <person name="Beard J."/>
            <person name="Benny G.L."/>
            <person name="Blankenship S."/>
            <person name="Bonito G."/>
            <person name="Cuomo C."/>
            <person name="Desiro A."/>
            <person name="Gervers K.A."/>
            <person name="Hundley H."/>
            <person name="Kuo A."/>
            <person name="LaButti K."/>
            <person name="Lang B.F."/>
            <person name="Lipzen A."/>
            <person name="O'Donnell K."/>
            <person name="Pangilinan J."/>
            <person name="Reynolds N."/>
            <person name="Sandor L."/>
            <person name="Smith M.E."/>
            <person name="Tsang A."/>
            <person name="Grigoriev I.V."/>
            <person name="Stajich J.E."/>
            <person name="Spatafora J.W."/>
        </authorList>
    </citation>
    <scope>NUCLEOTIDE SEQUENCE</scope>
    <source>
        <strain evidence="12">RSA 2281</strain>
    </source>
</reference>
<dbReference type="EMBL" id="JAIXMP010000013">
    <property type="protein sequence ID" value="KAI9263332.1"/>
    <property type="molecule type" value="Genomic_DNA"/>
</dbReference>
<dbReference type="PANTHER" id="PTHR28202">
    <property type="entry name" value="ASSEMBLY FACTOR CBP4"/>
    <property type="match status" value="1"/>
</dbReference>
<dbReference type="Proteomes" id="UP001209540">
    <property type="component" value="Unassembled WGS sequence"/>
</dbReference>
<keyword evidence="6 10" id="KW-0496">Mitochondrion</keyword>
<protein>
    <recommendedName>
        <fullName evidence="10">Cytochrome b mRNA-processing protein 4</fullName>
    </recommendedName>
</protein>
<dbReference type="GO" id="GO:0005743">
    <property type="term" value="C:mitochondrial inner membrane"/>
    <property type="evidence" value="ECO:0007669"/>
    <property type="project" value="UniProtKB-SubCell"/>
</dbReference>
<dbReference type="AlphaFoldDB" id="A0AAD5K9Z2"/>
<evidence type="ECO:0000256" key="10">
    <source>
        <dbReference type="RuleBase" id="RU368005"/>
    </source>
</evidence>